<accession>A0A0V0RVF3</accession>
<keyword evidence="2" id="KW-0812">Transmembrane</keyword>
<dbReference type="Proteomes" id="UP000054630">
    <property type="component" value="Unassembled WGS sequence"/>
</dbReference>
<dbReference type="PANTHER" id="PTHR47272">
    <property type="entry name" value="DDE_TNP_1_7 DOMAIN-CONTAINING PROTEIN"/>
    <property type="match status" value="1"/>
</dbReference>
<keyword evidence="5" id="KW-1185">Reference proteome</keyword>
<dbReference type="OrthoDB" id="118105at2759"/>
<feature type="domain" description="PiggyBac transposable element-derived protein" evidence="3">
    <location>
        <begin position="252"/>
        <end position="308"/>
    </location>
</feature>
<organism evidence="4 5">
    <name type="scientific">Trichinella nelsoni</name>
    <dbReference type="NCBI Taxonomy" id="6336"/>
    <lineage>
        <taxon>Eukaryota</taxon>
        <taxon>Metazoa</taxon>
        <taxon>Ecdysozoa</taxon>
        <taxon>Nematoda</taxon>
        <taxon>Enoplea</taxon>
        <taxon>Dorylaimia</taxon>
        <taxon>Trichinellida</taxon>
        <taxon>Trichinellidae</taxon>
        <taxon>Trichinella</taxon>
    </lineage>
</organism>
<protein>
    <recommendedName>
        <fullName evidence="3">PiggyBac transposable element-derived protein domain-containing protein</fullName>
    </recommendedName>
</protein>
<dbReference type="PANTHER" id="PTHR47272:SF2">
    <property type="entry name" value="PIGGYBAC TRANSPOSABLE ELEMENT-DERIVED PROTEIN 3-LIKE"/>
    <property type="match status" value="1"/>
</dbReference>
<evidence type="ECO:0000259" key="3">
    <source>
        <dbReference type="Pfam" id="PF13843"/>
    </source>
</evidence>
<dbReference type="Pfam" id="PF13843">
    <property type="entry name" value="DDE_Tnp_1_7"/>
    <property type="match status" value="1"/>
</dbReference>
<feature type="transmembrane region" description="Helical" evidence="2">
    <location>
        <begin position="81"/>
        <end position="104"/>
    </location>
</feature>
<name>A0A0V0RVF3_9BILA</name>
<dbReference type="EMBL" id="JYDL01000072">
    <property type="protein sequence ID" value="KRX18444.1"/>
    <property type="molecule type" value="Genomic_DNA"/>
</dbReference>
<evidence type="ECO:0000313" key="5">
    <source>
        <dbReference type="Proteomes" id="UP000054630"/>
    </source>
</evidence>
<reference evidence="4 5" key="1">
    <citation type="submission" date="2015-01" db="EMBL/GenBank/DDBJ databases">
        <title>Evolution of Trichinella species and genotypes.</title>
        <authorList>
            <person name="Korhonen P.K."/>
            <person name="Edoardo P."/>
            <person name="Giuseppe L.R."/>
            <person name="Gasser R.B."/>
        </authorList>
    </citation>
    <scope>NUCLEOTIDE SEQUENCE [LARGE SCALE GENOMIC DNA]</scope>
    <source>
        <strain evidence="4">ISS37</strain>
    </source>
</reference>
<evidence type="ECO:0000256" key="1">
    <source>
        <dbReference type="SAM" id="MobiDB-lite"/>
    </source>
</evidence>
<keyword evidence="2" id="KW-1133">Transmembrane helix</keyword>
<keyword evidence="2" id="KW-0472">Membrane</keyword>
<evidence type="ECO:0000313" key="4">
    <source>
        <dbReference type="EMBL" id="KRX18444.1"/>
    </source>
</evidence>
<dbReference type="InterPro" id="IPR029526">
    <property type="entry name" value="PGBD"/>
</dbReference>
<feature type="region of interest" description="Disordered" evidence="1">
    <location>
        <begin position="358"/>
        <end position="388"/>
    </location>
</feature>
<comment type="caution">
    <text evidence="4">The sequence shown here is derived from an EMBL/GenBank/DDBJ whole genome shotgun (WGS) entry which is preliminary data.</text>
</comment>
<sequence>MRPAVHSFPWHPAPIWENVTHPDVKINSNNFHGIVYILTTLQRHEDDGHPATCGITPPRECSGQTSLNEGGIEGTPSQKPVIVCGAALIPSFLFVIVVFAVLAVSNKLLTSRDGLKSRSANGRYTTFERLTMDFDNVIQQTKSGRTDLGDSEEETDKGDAGAEQTVCHDFWLCDVMDPKVKNPVGFFSVNVVIKLCESLPKHKGPYQSYDFAATRVMPFNELKRRRRGATDFYHTNDIKLNQLDGGIEGNDKKFIDVPCPSIVKEYKQFIGSVNLTGMLISLYRIDHNSRKWHRRVIFRAIQVSLTNSLLKYKDDYLQNGIATRDVINLMEFMLSVSASSFKLEKLYIKCKRGWPEAQRAAEKEPGPSRPVWRSRPEHTTRSNQTAHWPEMVTSKKRCRVCKKTTQMRCMKFVYIPPDGGVTHPSLTIAGTSWMSFATRRVITLVIIQIWADLTMASLPESSSVITASGTGFAGCCPPRLAPSRSPADRMGKGTTSKWLPFRVVSFDSREAHVGAASQQLKREQRVAFVDLTFHAYQRPGTEPPIHGLAPGQTSSRYGGLPDHGGLGPHLLVARVESNLKRVLERVEPVNVQQERPVEVWTVTTGQLYRIASRQQLWSAISDCFQTKTMVSYIRLLPDKNNYDQLYQLESATMLMIFVLATKPCRQRVSGL</sequence>
<proteinExistence type="predicted"/>
<gene>
    <name evidence="4" type="ORF">T07_445</name>
</gene>
<evidence type="ECO:0000256" key="2">
    <source>
        <dbReference type="SAM" id="Phobius"/>
    </source>
</evidence>
<dbReference type="AlphaFoldDB" id="A0A0V0RVF3"/>